<dbReference type="GO" id="GO:0006935">
    <property type="term" value="P:chemotaxis"/>
    <property type="evidence" value="ECO:0007669"/>
    <property type="project" value="UniProtKB-KW"/>
</dbReference>
<dbReference type="GO" id="GO:0016020">
    <property type="term" value="C:membrane"/>
    <property type="evidence" value="ECO:0007669"/>
    <property type="project" value="UniProtKB-SubCell"/>
</dbReference>
<sequence>MFKSMKIPRKLGLSFLMICASAAIVMIVFFVNITMISTSTDRNNLSQSIHAKALALETSILRQNSQFRGFLVTGDATYLKSYDEGRDEYDRTSTELEALLTEPAQKDALLKSREETLAWRKQWGDRLIAAVKSGQRESAQAEVRAAGKAVLTSAAVLPLRDIREAQVKLIDENSARQESAISTARIVLVLGAIALIGIAIMLAMMLTRMIARPVTRLTGTMADLAAGKNDIAVPDTDRADELGDMAKAVLVFRDAAVAQEKATAEKVRSEAAQQQVVSDLAAALGKMSAGDLTVTLKNFPGEYRKLEEDFNAALGALRETMGSIALATGNIHGGSGEISQASDDLSRRTEQQAASLEETAAAMTQITATVQNSAAGAGEANKLVRATQADAKESSKVVGDAVAAMAEIEKSSQEITKIIEVIDKIAFQTNLLALNASVEAAHAGEAGRAFAVVANEVRALAQRSADAAQEIGTLISNSSKQVEGGVSLVGEAGKALTRIIGSVDEVSGLVSQIAMAADQQSSALAQVNTAITEMDKVTQQNAAMVEESNAAARSLSDEATGLASLVGRFNTGADAGRASRTAPARTLRSVGAR</sequence>
<evidence type="ECO:0000259" key="8">
    <source>
        <dbReference type="PROSITE" id="PS50885"/>
    </source>
</evidence>
<proteinExistence type="inferred from homology"/>
<name>A0A2P7QMC9_9SPHN</name>
<keyword evidence="10" id="KW-1185">Reference proteome</keyword>
<evidence type="ECO:0000256" key="2">
    <source>
        <dbReference type="ARBA" id="ARBA00022500"/>
    </source>
</evidence>
<dbReference type="SUPFAM" id="SSF158472">
    <property type="entry name" value="HAMP domain-like"/>
    <property type="match status" value="1"/>
</dbReference>
<gene>
    <name evidence="9" type="ORF">C7I55_16600</name>
</gene>
<feature type="transmembrane region" description="Helical" evidence="6">
    <location>
        <begin position="12"/>
        <end position="36"/>
    </location>
</feature>
<dbReference type="SUPFAM" id="SSF58104">
    <property type="entry name" value="Methyl-accepting chemotaxis protein (MCP) signaling domain"/>
    <property type="match status" value="1"/>
</dbReference>
<dbReference type="PROSITE" id="PS50885">
    <property type="entry name" value="HAMP"/>
    <property type="match status" value="2"/>
</dbReference>
<keyword evidence="6" id="KW-0812">Transmembrane</keyword>
<evidence type="ECO:0000256" key="1">
    <source>
        <dbReference type="ARBA" id="ARBA00004370"/>
    </source>
</evidence>
<dbReference type="InterPro" id="IPR051310">
    <property type="entry name" value="MCP_chemotaxis"/>
</dbReference>
<dbReference type="GO" id="GO:0007165">
    <property type="term" value="P:signal transduction"/>
    <property type="evidence" value="ECO:0007669"/>
    <property type="project" value="UniProtKB-KW"/>
</dbReference>
<evidence type="ECO:0000256" key="3">
    <source>
        <dbReference type="ARBA" id="ARBA00029447"/>
    </source>
</evidence>
<comment type="subcellular location">
    <subcellularLocation>
        <location evidence="1">Membrane</location>
    </subcellularLocation>
</comment>
<dbReference type="PANTHER" id="PTHR43531:SF11">
    <property type="entry name" value="METHYL-ACCEPTING CHEMOTAXIS PROTEIN 3"/>
    <property type="match status" value="1"/>
</dbReference>
<dbReference type="InterPro" id="IPR004089">
    <property type="entry name" value="MCPsignal_dom"/>
</dbReference>
<dbReference type="FunFam" id="1.10.287.950:FF:000001">
    <property type="entry name" value="Methyl-accepting chemotaxis sensory transducer"/>
    <property type="match status" value="1"/>
</dbReference>
<dbReference type="InterPro" id="IPR003660">
    <property type="entry name" value="HAMP_dom"/>
</dbReference>
<evidence type="ECO:0000313" key="10">
    <source>
        <dbReference type="Proteomes" id="UP000241167"/>
    </source>
</evidence>
<evidence type="ECO:0008006" key="11">
    <source>
        <dbReference type="Google" id="ProtNLM"/>
    </source>
</evidence>
<dbReference type="OrthoDB" id="5292010at2"/>
<dbReference type="EMBL" id="PXYI01000005">
    <property type="protein sequence ID" value="PSJ39117.1"/>
    <property type="molecule type" value="Genomic_DNA"/>
</dbReference>
<comment type="caution">
    <text evidence="9">The sequence shown here is derived from an EMBL/GenBank/DDBJ whole genome shotgun (WGS) entry which is preliminary data.</text>
</comment>
<feature type="domain" description="HAMP" evidence="8">
    <location>
        <begin position="208"/>
        <end position="261"/>
    </location>
</feature>
<dbReference type="Gene3D" id="1.10.8.500">
    <property type="entry name" value="HAMP domain in histidine kinase"/>
    <property type="match status" value="1"/>
</dbReference>
<dbReference type="PANTHER" id="PTHR43531">
    <property type="entry name" value="PROTEIN ICFG"/>
    <property type="match status" value="1"/>
</dbReference>
<feature type="domain" description="HAMP" evidence="8">
    <location>
        <begin position="271"/>
        <end position="322"/>
    </location>
</feature>
<reference evidence="9 10" key="1">
    <citation type="submission" date="2018-03" db="EMBL/GenBank/DDBJ databases">
        <title>The draft genome of Sphingosinicella sp. GL-C-18.</title>
        <authorList>
            <person name="Liu L."/>
            <person name="Li L."/>
            <person name="Liang L."/>
            <person name="Zhang X."/>
            <person name="Wang T."/>
        </authorList>
    </citation>
    <scope>NUCLEOTIDE SEQUENCE [LARGE SCALE GENOMIC DNA]</scope>
    <source>
        <strain evidence="9 10">GL-C-18</strain>
    </source>
</reference>
<feature type="transmembrane region" description="Helical" evidence="6">
    <location>
        <begin position="186"/>
        <end position="206"/>
    </location>
</feature>
<evidence type="ECO:0000259" key="7">
    <source>
        <dbReference type="PROSITE" id="PS50111"/>
    </source>
</evidence>
<dbReference type="CDD" id="cd11386">
    <property type="entry name" value="MCP_signal"/>
    <property type="match status" value="1"/>
</dbReference>
<dbReference type="SMART" id="SM00283">
    <property type="entry name" value="MA"/>
    <property type="match status" value="1"/>
</dbReference>
<organism evidence="9 10">
    <name type="scientific">Allosphingosinicella deserti</name>
    <dbReference type="NCBI Taxonomy" id="2116704"/>
    <lineage>
        <taxon>Bacteria</taxon>
        <taxon>Pseudomonadati</taxon>
        <taxon>Pseudomonadota</taxon>
        <taxon>Alphaproteobacteria</taxon>
        <taxon>Sphingomonadales</taxon>
        <taxon>Sphingomonadaceae</taxon>
        <taxon>Allosphingosinicella</taxon>
    </lineage>
</organism>
<feature type="region of interest" description="Disordered" evidence="5">
    <location>
        <begin position="573"/>
        <end position="593"/>
    </location>
</feature>
<feature type="domain" description="Methyl-accepting transducer" evidence="7">
    <location>
        <begin position="327"/>
        <end position="556"/>
    </location>
</feature>
<dbReference type="Pfam" id="PF00672">
    <property type="entry name" value="HAMP"/>
    <property type="match status" value="1"/>
</dbReference>
<dbReference type="PROSITE" id="PS50111">
    <property type="entry name" value="CHEMOTAXIS_TRANSDUC_2"/>
    <property type="match status" value="1"/>
</dbReference>
<dbReference type="AlphaFoldDB" id="A0A2P7QMC9"/>
<dbReference type="Pfam" id="PF00015">
    <property type="entry name" value="MCPsignal"/>
    <property type="match status" value="1"/>
</dbReference>
<evidence type="ECO:0000256" key="5">
    <source>
        <dbReference type="SAM" id="MobiDB-lite"/>
    </source>
</evidence>
<evidence type="ECO:0000256" key="4">
    <source>
        <dbReference type="PROSITE-ProRule" id="PRU00284"/>
    </source>
</evidence>
<dbReference type="Gene3D" id="1.10.287.950">
    <property type="entry name" value="Methyl-accepting chemotaxis protein"/>
    <property type="match status" value="1"/>
</dbReference>
<dbReference type="Pfam" id="PF05227">
    <property type="entry name" value="CHASE3"/>
    <property type="match status" value="1"/>
</dbReference>
<evidence type="ECO:0000256" key="6">
    <source>
        <dbReference type="SAM" id="Phobius"/>
    </source>
</evidence>
<protein>
    <recommendedName>
        <fullName evidence="11">Methyl-accepting chemotaxis protein</fullName>
    </recommendedName>
</protein>
<dbReference type="InterPro" id="IPR007891">
    <property type="entry name" value="CHASE3"/>
</dbReference>
<keyword evidence="2" id="KW-0145">Chemotaxis</keyword>
<accession>A0A2P7QMC9</accession>
<keyword evidence="4" id="KW-0807">Transducer</keyword>
<dbReference type="Proteomes" id="UP000241167">
    <property type="component" value="Unassembled WGS sequence"/>
</dbReference>
<evidence type="ECO:0000313" key="9">
    <source>
        <dbReference type="EMBL" id="PSJ39117.1"/>
    </source>
</evidence>
<keyword evidence="6" id="KW-0472">Membrane</keyword>
<keyword evidence="6" id="KW-1133">Transmembrane helix</keyword>
<dbReference type="SMART" id="SM00304">
    <property type="entry name" value="HAMP"/>
    <property type="match status" value="2"/>
</dbReference>
<comment type="similarity">
    <text evidence="3">Belongs to the methyl-accepting chemotaxis (MCP) protein family.</text>
</comment>